<keyword evidence="1" id="KW-0677">Repeat</keyword>
<accession>M1PBN5</accession>
<reference evidence="3 4" key="1">
    <citation type="submission" date="2012-10" db="EMBL/GenBank/DDBJ databases">
        <title>Complete genome sequence of Moumouvirus goulette.</title>
        <authorList>
            <person name="Fournous G."/>
            <person name="Bougalmi M."/>
            <person name="Colson P."/>
        </authorList>
    </citation>
    <scope>NUCLEOTIDE SEQUENCE [LARGE SCALE GENOMIC DNA]</scope>
</reference>
<dbReference type="PANTHER" id="PTHR24188:SF29">
    <property type="entry name" value="GH09064P"/>
    <property type="match status" value="1"/>
</dbReference>
<evidence type="ECO:0000256" key="1">
    <source>
        <dbReference type="ARBA" id="ARBA00022737"/>
    </source>
</evidence>
<evidence type="ECO:0000313" key="4">
    <source>
        <dbReference type="Proteomes" id="UP000241071"/>
    </source>
</evidence>
<dbReference type="SUPFAM" id="SSF48403">
    <property type="entry name" value="Ankyrin repeat"/>
    <property type="match status" value="1"/>
</dbReference>
<evidence type="ECO:0000313" key="3">
    <source>
        <dbReference type="EMBL" id="AGF85349.1"/>
    </source>
</evidence>
<dbReference type="Gene3D" id="1.25.40.20">
    <property type="entry name" value="Ankyrin repeat-containing domain"/>
    <property type="match status" value="1"/>
</dbReference>
<dbReference type="SMART" id="SM00248">
    <property type="entry name" value="ANK"/>
    <property type="match status" value="3"/>
</dbReference>
<evidence type="ECO:0000256" key="2">
    <source>
        <dbReference type="ARBA" id="ARBA00023043"/>
    </source>
</evidence>
<dbReference type="InterPro" id="IPR002110">
    <property type="entry name" value="Ankyrin_rpt"/>
</dbReference>
<sequence>MVMMNKTYFTITNLQNDNYFSYFTEAKYIFRFLDFENPENVYIRRVHVLKNMPDSKIIIDTNTKKYYADKTILGEKHDLRNRKTYDYILQYGVDLKMDNSNILLWACYYGYTDLVSHLIKLGLDPKNDNALIYACKGQNINVIKYLIENNANPIIKSNEPINIASIKGNLEIVKYLISVGADKNVALLNFKLYGHHKIMDLI</sequence>
<keyword evidence="4" id="KW-1185">Reference proteome</keyword>
<organism evidence="3 4">
    <name type="scientific">Moumouvirus goulette</name>
    <dbReference type="NCBI Taxonomy" id="1247379"/>
    <lineage>
        <taxon>Viruses</taxon>
        <taxon>Varidnaviria</taxon>
        <taxon>Bamfordvirae</taxon>
        <taxon>Nucleocytoviricota</taxon>
        <taxon>Megaviricetes</taxon>
        <taxon>Imitervirales</taxon>
        <taxon>Mimiviridae</taxon>
        <taxon>Megamimivirinae</taxon>
        <taxon>Moumouvirus</taxon>
        <taxon>Moumouvirus goulettemassiliense</taxon>
    </lineage>
</organism>
<protein>
    <submittedName>
        <fullName evidence="3">Repeat protein</fullName>
    </submittedName>
</protein>
<dbReference type="Pfam" id="PF12796">
    <property type="entry name" value="Ank_2"/>
    <property type="match status" value="1"/>
</dbReference>
<dbReference type="PANTHER" id="PTHR24188">
    <property type="entry name" value="ANKYRIN REPEAT PROTEIN"/>
    <property type="match status" value="1"/>
</dbReference>
<dbReference type="PROSITE" id="PS50297">
    <property type="entry name" value="ANK_REP_REGION"/>
    <property type="match status" value="1"/>
</dbReference>
<proteinExistence type="predicted"/>
<dbReference type="InterPro" id="IPR036770">
    <property type="entry name" value="Ankyrin_rpt-contain_sf"/>
</dbReference>
<dbReference type="PROSITE" id="PS50088">
    <property type="entry name" value="ANK_REPEAT"/>
    <property type="match status" value="1"/>
</dbReference>
<dbReference type="EMBL" id="KC008572">
    <property type="protein sequence ID" value="AGF85349.1"/>
    <property type="molecule type" value="Genomic_DNA"/>
</dbReference>
<gene>
    <name evidence="3" type="ORF">glt_00540</name>
</gene>
<dbReference type="Proteomes" id="UP000241071">
    <property type="component" value="Segment"/>
</dbReference>
<name>M1PBN5_9VIRU</name>
<keyword evidence="2" id="KW-0040">ANK repeat</keyword>